<protein>
    <submittedName>
        <fullName evidence="1">Type VI secretion system protein ImpG</fullName>
    </submittedName>
</protein>
<organism evidence="1 2">
    <name type="scientific">Pseudoduganella umbonata</name>
    <dbReference type="NCBI Taxonomy" id="864828"/>
    <lineage>
        <taxon>Bacteria</taxon>
        <taxon>Pseudomonadati</taxon>
        <taxon>Pseudomonadota</taxon>
        <taxon>Betaproteobacteria</taxon>
        <taxon>Burkholderiales</taxon>
        <taxon>Oxalobacteraceae</taxon>
        <taxon>Telluria group</taxon>
        <taxon>Pseudoduganella</taxon>
    </lineage>
</organism>
<reference evidence="1 2" key="1">
    <citation type="submission" date="2020-08" db="EMBL/GenBank/DDBJ databases">
        <title>Genomic Encyclopedia of Type Strains, Phase III (KMG-III): the genomes of soil and plant-associated and newly described type strains.</title>
        <authorList>
            <person name="Whitman W."/>
        </authorList>
    </citation>
    <scope>NUCLEOTIDE SEQUENCE [LARGE SCALE GENOMIC DNA]</scope>
    <source>
        <strain evidence="1 2">CECT 7753</strain>
    </source>
</reference>
<dbReference type="EMBL" id="JACHXS010000007">
    <property type="protein sequence ID" value="MBB3223022.1"/>
    <property type="molecule type" value="Genomic_DNA"/>
</dbReference>
<dbReference type="NCBIfam" id="TIGR03359">
    <property type="entry name" value="VI_chp_6"/>
    <property type="match status" value="1"/>
</dbReference>
<dbReference type="RefSeq" id="WP_229422324.1">
    <property type="nucleotide sequence ID" value="NZ_CP040017.1"/>
</dbReference>
<name>A0A7W5ECZ5_9BURK</name>
<sequence>MNVSALHSFEPAQIARWKAHDNELSRHFRGPIMKDVIPYFERELVVLRGYAAEFAARFPRVADRLRIGDGDSQVERLIQALALLAARIMKRIDDGFPQFTEALLESLFPHYLRRFPSCAIVCFSHPEKDLAELSGVRTIERETILESLPVQGTRCKFRTSTSVAMAPLAITGARFEPLLRAPSGTRLPADATASLSITIASISPRLTLPQISLGTLRVLADGDPSFCAALHDTLFMHVSGAFVEAPDGKWLPLPTVPLAPAGYADDEALIPFGDRSHRAWRILTEYFCFPQKFRFFDIDLAALRMLAPSGARSITLHLSLSRMASDSNAARMLRLLEPANLRLFCTPAINLFRHSVRPVAVTGMASEYSLVADAPRPQAYEVHSVEAVRQHSKNADVVEFTPLYARGHGAAGRGRHWILRHDDVLAAISPGHEKRLTLVDINAEALKVERSSLSVDVTCTNRDFPHQLAYGAAAGDLTLPGMAGAPVVRLLAKPALTHHFPGGQNHWRLISHLTLNHHALVPEGLPTFRELLTLHDLPATPVTKRMVDGIVNLDHTITTAWIKHKRGSSLVKGLEVHITLDEEAFVGGGIHLFAQVMDHFLAMYVQVNNYVELVVLSQRDQKEILRCKRRSGNASPA</sequence>
<proteinExistence type="predicted"/>
<dbReference type="PANTHER" id="PTHR35370">
    <property type="entry name" value="CYTOPLASMIC PROTEIN-RELATED-RELATED"/>
    <property type="match status" value="1"/>
</dbReference>
<dbReference type="PIRSF" id="PIRSF028304">
    <property type="entry name" value="UCP028304"/>
    <property type="match status" value="1"/>
</dbReference>
<dbReference type="Proteomes" id="UP000584325">
    <property type="component" value="Unassembled WGS sequence"/>
</dbReference>
<dbReference type="Pfam" id="PF05947">
    <property type="entry name" value="T6SS_TssF"/>
    <property type="match status" value="1"/>
</dbReference>
<evidence type="ECO:0000313" key="1">
    <source>
        <dbReference type="EMBL" id="MBB3223022.1"/>
    </source>
</evidence>
<dbReference type="PANTHER" id="PTHR35370:SF1">
    <property type="entry name" value="TYPE VI SECRETION SYSTEM COMPONENT TSSF1"/>
    <property type="match status" value="1"/>
</dbReference>
<dbReference type="AlphaFoldDB" id="A0A7W5ECZ5"/>
<gene>
    <name evidence="1" type="ORF">FHS02_003860</name>
</gene>
<accession>A0A7W5ECZ5</accession>
<evidence type="ECO:0000313" key="2">
    <source>
        <dbReference type="Proteomes" id="UP000584325"/>
    </source>
</evidence>
<dbReference type="InterPro" id="IPR010272">
    <property type="entry name" value="T6SS_TssF"/>
</dbReference>
<comment type="caution">
    <text evidence="1">The sequence shown here is derived from an EMBL/GenBank/DDBJ whole genome shotgun (WGS) entry which is preliminary data.</text>
</comment>